<dbReference type="HOGENOM" id="CLU_013985_21_4_3"/>
<name>A0A073CG48_PLAA1</name>
<evidence type="ECO:0000313" key="4">
    <source>
        <dbReference type="EMBL" id="KEI67274.1"/>
    </source>
</evidence>
<dbReference type="InterPro" id="IPR000182">
    <property type="entry name" value="GNAT_dom"/>
</dbReference>
<dbReference type="PANTHER" id="PTHR43420:SF47">
    <property type="entry name" value="N-ACETYLTRANSFERASE DOMAIN-CONTAINING PROTEIN"/>
    <property type="match status" value="1"/>
</dbReference>
<proteinExistence type="predicted"/>
<evidence type="ECO:0000256" key="1">
    <source>
        <dbReference type="ARBA" id="ARBA00022679"/>
    </source>
</evidence>
<keyword evidence="1 4" id="KW-0808">Transferase</keyword>
<feature type="domain" description="N-acetyltransferase" evidence="3">
    <location>
        <begin position="4"/>
        <end position="151"/>
    </location>
</feature>
<dbReference type="PROSITE" id="PS51186">
    <property type="entry name" value="GNAT"/>
    <property type="match status" value="1"/>
</dbReference>
<dbReference type="Gene3D" id="3.40.630.30">
    <property type="match status" value="1"/>
</dbReference>
<dbReference type="GeneID" id="77289167"/>
<dbReference type="InterPro" id="IPR050680">
    <property type="entry name" value="YpeA/RimI_acetyltransf"/>
</dbReference>
<dbReference type="EC" id="2.3.1.-" evidence="4"/>
<evidence type="ECO:0000256" key="2">
    <source>
        <dbReference type="ARBA" id="ARBA00023315"/>
    </source>
</evidence>
<dbReference type="Pfam" id="PF13508">
    <property type="entry name" value="Acetyltransf_7"/>
    <property type="match status" value="1"/>
</dbReference>
<dbReference type="Proteomes" id="UP000027395">
    <property type="component" value="Chromosome"/>
</dbReference>
<protein>
    <submittedName>
        <fullName evidence="4">N-acetyltransferase</fullName>
        <ecNumber evidence="4">2.3.1.-</ecNumber>
    </submittedName>
</protein>
<sequence length="151" mass="17068">MKIITIRPYLETDWSAICQVHDRSQPDEFKGSCDLRAMRPLEQNPNVHHICYTYDKFVACKGKKVVAFVALDSHCIALLYVDPDYQNQGIGKRLLDLALKLIGSPIYTIVMAGNQRAIAFYKKAGFQEIGTFNSNISGYPCQFIRLVCSTN</sequence>
<gene>
    <name evidence="4" type="ORF">A19Y_2348</name>
</gene>
<keyword evidence="5" id="KW-1185">Reference proteome</keyword>
<dbReference type="CDD" id="cd04301">
    <property type="entry name" value="NAT_SF"/>
    <property type="match status" value="1"/>
</dbReference>
<dbReference type="GO" id="GO:0016747">
    <property type="term" value="F:acyltransferase activity, transferring groups other than amino-acyl groups"/>
    <property type="evidence" value="ECO:0007669"/>
    <property type="project" value="InterPro"/>
</dbReference>
<dbReference type="InterPro" id="IPR016181">
    <property type="entry name" value="Acyl_CoA_acyltransferase"/>
</dbReference>
<accession>A0A073CG48</accession>
<reference evidence="4 5" key="1">
    <citation type="journal article" date="2014" name="Appl. Environ. Microbiol.">
        <title>Elucidation of insertion elements encoded on plasmids and in vitro construction of shuttle vectors from the toxic cyanobacterium Planktothrix.</title>
        <authorList>
            <person name="Christiansen G."/>
            <person name="Goesmann A."/>
            <person name="Kurmayer R."/>
        </authorList>
    </citation>
    <scope>NUCLEOTIDE SEQUENCE [LARGE SCALE GENOMIC DNA]</scope>
    <source>
        <strain evidence="4 5">NIVA-CYA 126/8</strain>
    </source>
</reference>
<dbReference type="RefSeq" id="WP_036843496.1">
    <property type="nucleotide sequence ID" value="NZ_CM002803.1"/>
</dbReference>
<evidence type="ECO:0000259" key="3">
    <source>
        <dbReference type="PROSITE" id="PS51186"/>
    </source>
</evidence>
<dbReference type="PANTHER" id="PTHR43420">
    <property type="entry name" value="ACETYLTRANSFERASE"/>
    <property type="match status" value="1"/>
</dbReference>
<dbReference type="EMBL" id="CM002803">
    <property type="protein sequence ID" value="KEI67274.1"/>
    <property type="molecule type" value="Genomic_DNA"/>
</dbReference>
<keyword evidence="2 4" id="KW-0012">Acyltransferase</keyword>
<organism evidence="4 5">
    <name type="scientific">Planktothrix agardhii (strain NIVA-CYA 126/8)</name>
    <dbReference type="NCBI Taxonomy" id="388467"/>
    <lineage>
        <taxon>Bacteria</taxon>
        <taxon>Bacillati</taxon>
        <taxon>Cyanobacteriota</taxon>
        <taxon>Cyanophyceae</taxon>
        <taxon>Oscillatoriophycideae</taxon>
        <taxon>Oscillatoriales</taxon>
        <taxon>Microcoleaceae</taxon>
        <taxon>Planktothrix</taxon>
    </lineage>
</organism>
<evidence type="ECO:0000313" key="5">
    <source>
        <dbReference type="Proteomes" id="UP000027395"/>
    </source>
</evidence>
<dbReference type="SUPFAM" id="SSF55729">
    <property type="entry name" value="Acyl-CoA N-acyltransferases (Nat)"/>
    <property type="match status" value="1"/>
</dbReference>
<dbReference type="PATRIC" id="fig|388467.6.peg.2297"/>
<dbReference type="STRING" id="388467.A19Y_2348"/>
<dbReference type="eggNOG" id="COG0456">
    <property type="taxonomic scope" value="Bacteria"/>
</dbReference>
<dbReference type="AlphaFoldDB" id="A0A073CG48"/>